<evidence type="ECO:0000256" key="1">
    <source>
        <dbReference type="SAM" id="MobiDB-lite"/>
    </source>
</evidence>
<name>A0A183BNN0_GLOPA</name>
<dbReference type="WBParaSite" id="GPLIN_000221600">
    <property type="protein sequence ID" value="GPLIN_000221600"/>
    <property type="gene ID" value="GPLIN_000221600"/>
</dbReference>
<reference evidence="4" key="3">
    <citation type="submission" date="2016-06" db="UniProtKB">
        <authorList>
            <consortium name="WormBaseParasite"/>
        </authorList>
    </citation>
    <scope>IDENTIFICATION</scope>
</reference>
<evidence type="ECO:0000313" key="4">
    <source>
        <dbReference type="WBParaSite" id="GPLIN_000221600"/>
    </source>
</evidence>
<evidence type="ECO:0000313" key="3">
    <source>
        <dbReference type="Proteomes" id="UP000050741"/>
    </source>
</evidence>
<evidence type="ECO:0000259" key="2">
    <source>
        <dbReference type="PROSITE" id="PS50097"/>
    </source>
</evidence>
<reference evidence="3" key="1">
    <citation type="submission" date="2013-12" db="EMBL/GenBank/DDBJ databases">
        <authorList>
            <person name="Aslett M."/>
        </authorList>
    </citation>
    <scope>NUCLEOTIDE SEQUENCE [LARGE SCALE GENOMIC DNA]</scope>
    <source>
        <strain evidence="3">Lindley</strain>
    </source>
</reference>
<feature type="compositionally biased region" description="Polar residues" evidence="1">
    <location>
        <begin position="1"/>
        <end position="15"/>
    </location>
</feature>
<dbReference type="InterPro" id="IPR011333">
    <property type="entry name" value="SKP1/BTB/POZ_sf"/>
</dbReference>
<dbReference type="Pfam" id="PF00651">
    <property type="entry name" value="BTB"/>
    <property type="match status" value="1"/>
</dbReference>
<dbReference type="PANTHER" id="PTHR22744:SF14">
    <property type="entry name" value="BTB DOMAIN-CONTAINING PROTEIN-RELATED"/>
    <property type="match status" value="1"/>
</dbReference>
<dbReference type="InterPro" id="IPR000210">
    <property type="entry name" value="BTB/POZ_dom"/>
</dbReference>
<reference evidence="3" key="2">
    <citation type="submission" date="2014-05" db="EMBL/GenBank/DDBJ databases">
        <title>The genome and life-stage specific transcriptomes of Globodera pallida elucidate key aspects of plant parasitism by a cyst nematode.</title>
        <authorList>
            <person name="Cotton J.A."/>
            <person name="Lilley C.J."/>
            <person name="Jones L.M."/>
            <person name="Kikuchi T."/>
            <person name="Reid A.J."/>
            <person name="Thorpe P."/>
            <person name="Tsai I.J."/>
            <person name="Beasley H."/>
            <person name="Blok V."/>
            <person name="Cock P.J.A."/>
            <person name="Van den Akker S.E."/>
            <person name="Holroyd N."/>
            <person name="Hunt M."/>
            <person name="Mantelin S."/>
            <person name="Naghra H."/>
            <person name="Pain A."/>
            <person name="Palomares-Rius J.E."/>
            <person name="Zarowiecki M."/>
            <person name="Berriman M."/>
            <person name="Jones J.T."/>
            <person name="Urwin P.E."/>
        </authorList>
    </citation>
    <scope>NUCLEOTIDE SEQUENCE [LARGE SCALE GENOMIC DNA]</scope>
    <source>
        <strain evidence="3">Lindley</strain>
    </source>
</reference>
<feature type="region of interest" description="Disordered" evidence="1">
    <location>
        <begin position="1"/>
        <end position="26"/>
    </location>
</feature>
<protein>
    <submittedName>
        <fullName evidence="4">BTB domain-containing protein</fullName>
    </submittedName>
</protein>
<sequence>MVESIESQCPSNTGGDQAKDNQYKMGGKMPGVSTEDILLVNDEAVSVNKHVLAACSNFFRALFFGENAEEVPRVQIDGPDAVAQFERLVTATHDQRRVELNDECVEDILLLANRFQFDSVVSDCFEFLVHSSKKLATCKFRLADQCENIIVKKKILNAMTKHDFAWQNYFKNRAEEYKMGSGAINELKERLNELKALDEGEKNV</sequence>
<dbReference type="PANTHER" id="PTHR22744">
    <property type="entry name" value="HELIX LOOP HELIX PROTEIN 21-RELATED"/>
    <property type="match status" value="1"/>
</dbReference>
<dbReference type="SMART" id="SM00225">
    <property type="entry name" value="BTB"/>
    <property type="match status" value="1"/>
</dbReference>
<accession>A0A183BNN0</accession>
<dbReference type="Gene3D" id="3.30.710.10">
    <property type="entry name" value="Potassium Channel Kv1.1, Chain A"/>
    <property type="match status" value="1"/>
</dbReference>
<dbReference type="Proteomes" id="UP000050741">
    <property type="component" value="Unassembled WGS sequence"/>
</dbReference>
<dbReference type="PROSITE" id="PS50097">
    <property type="entry name" value="BTB"/>
    <property type="match status" value="1"/>
</dbReference>
<dbReference type="AlphaFoldDB" id="A0A183BNN0"/>
<feature type="domain" description="BTB" evidence="2">
    <location>
        <begin position="34"/>
        <end position="89"/>
    </location>
</feature>
<keyword evidence="3" id="KW-1185">Reference proteome</keyword>
<dbReference type="SUPFAM" id="SSF54695">
    <property type="entry name" value="POZ domain"/>
    <property type="match status" value="1"/>
</dbReference>
<organism evidence="3 4">
    <name type="scientific">Globodera pallida</name>
    <name type="common">Potato cyst nematode worm</name>
    <name type="synonym">Heterodera pallida</name>
    <dbReference type="NCBI Taxonomy" id="36090"/>
    <lineage>
        <taxon>Eukaryota</taxon>
        <taxon>Metazoa</taxon>
        <taxon>Ecdysozoa</taxon>
        <taxon>Nematoda</taxon>
        <taxon>Chromadorea</taxon>
        <taxon>Rhabditida</taxon>
        <taxon>Tylenchina</taxon>
        <taxon>Tylenchomorpha</taxon>
        <taxon>Tylenchoidea</taxon>
        <taxon>Heteroderidae</taxon>
        <taxon>Heteroderinae</taxon>
        <taxon>Globodera</taxon>
    </lineage>
</organism>
<dbReference type="CDD" id="cd18186">
    <property type="entry name" value="BTB_POZ_ZBTB_KLHL-like"/>
    <property type="match status" value="1"/>
</dbReference>
<proteinExistence type="predicted"/>